<dbReference type="InterPro" id="IPR026664">
    <property type="entry name" value="Stereocilin-rel"/>
</dbReference>
<gene>
    <name evidence="3" type="ORF">MMEN_LOCUS6625</name>
</gene>
<dbReference type="PANTHER" id="PTHR23412">
    <property type="entry name" value="STEREOCILIN RELATED"/>
    <property type="match status" value="1"/>
</dbReference>
<dbReference type="GO" id="GO:0009986">
    <property type="term" value="C:cell surface"/>
    <property type="evidence" value="ECO:0007669"/>
    <property type="project" value="TreeGrafter"/>
</dbReference>
<keyword evidence="4" id="KW-1185">Reference proteome</keyword>
<evidence type="ECO:0000256" key="2">
    <source>
        <dbReference type="ARBA" id="ARBA00023180"/>
    </source>
</evidence>
<comment type="caution">
    <text evidence="3">The sequence shown here is derived from an EMBL/GenBank/DDBJ whole genome shotgun (WGS) entry which is preliminary data.</text>
</comment>
<evidence type="ECO:0000313" key="4">
    <source>
        <dbReference type="Proteomes" id="UP000677803"/>
    </source>
</evidence>
<dbReference type="PANTHER" id="PTHR23412:SF18">
    <property type="entry name" value="OTOANCORIN"/>
    <property type="match status" value="1"/>
</dbReference>
<dbReference type="AlphaFoldDB" id="A0A8S4AST8"/>
<dbReference type="GO" id="GO:0007160">
    <property type="term" value="P:cell-matrix adhesion"/>
    <property type="evidence" value="ECO:0007669"/>
    <property type="project" value="TreeGrafter"/>
</dbReference>
<dbReference type="EMBL" id="CAJRST010006335">
    <property type="protein sequence ID" value="CAG5895034.1"/>
    <property type="molecule type" value="Genomic_DNA"/>
</dbReference>
<organism evidence="3 4">
    <name type="scientific">Menidia menidia</name>
    <name type="common">Atlantic silverside</name>
    <dbReference type="NCBI Taxonomy" id="238744"/>
    <lineage>
        <taxon>Eukaryota</taxon>
        <taxon>Metazoa</taxon>
        <taxon>Chordata</taxon>
        <taxon>Craniata</taxon>
        <taxon>Vertebrata</taxon>
        <taxon>Euteleostomi</taxon>
        <taxon>Actinopterygii</taxon>
        <taxon>Neopterygii</taxon>
        <taxon>Teleostei</taxon>
        <taxon>Neoteleostei</taxon>
        <taxon>Acanthomorphata</taxon>
        <taxon>Ovalentaria</taxon>
        <taxon>Atherinomorphae</taxon>
        <taxon>Atheriniformes</taxon>
        <taxon>Atherinopsidae</taxon>
        <taxon>Menidiinae</taxon>
        <taxon>Menidia</taxon>
    </lineage>
</organism>
<dbReference type="OrthoDB" id="9329195at2759"/>
<protein>
    <submittedName>
        <fullName evidence="3">(Atlantic silverside) hypothetical protein</fullName>
    </submittedName>
</protein>
<keyword evidence="1" id="KW-0732">Signal</keyword>
<accession>A0A8S4AST8</accession>
<reference evidence="3" key="1">
    <citation type="submission" date="2021-05" db="EMBL/GenBank/DDBJ databases">
        <authorList>
            <person name="Tigano A."/>
        </authorList>
    </citation>
    <scope>NUCLEOTIDE SEQUENCE</scope>
</reference>
<dbReference type="Proteomes" id="UP000677803">
    <property type="component" value="Unassembled WGS sequence"/>
</dbReference>
<sequence>MGAACPQLTCMYNLLSSDLSQNFTDLPSDMLLYLKAKDVDRSSCRAYFAALGSADFSVASGMLNMGSKLFEEAKACLVVQGRRQESKG</sequence>
<name>A0A8S4AST8_9TELE</name>
<evidence type="ECO:0000256" key="1">
    <source>
        <dbReference type="ARBA" id="ARBA00022729"/>
    </source>
</evidence>
<keyword evidence="2" id="KW-0325">Glycoprotein</keyword>
<evidence type="ECO:0000313" key="3">
    <source>
        <dbReference type="EMBL" id="CAG5895034.1"/>
    </source>
</evidence>
<proteinExistence type="predicted"/>